<gene>
    <name evidence="3" type="ORF">NG895_02470</name>
</gene>
<comment type="caution">
    <text evidence="3">The sequence shown here is derived from an EMBL/GenBank/DDBJ whole genome shotgun (WGS) entry which is preliminary data.</text>
</comment>
<evidence type="ECO:0000256" key="1">
    <source>
        <dbReference type="SAM" id="MobiDB-lite"/>
    </source>
</evidence>
<feature type="compositionally biased region" description="Low complexity" evidence="1">
    <location>
        <begin position="381"/>
        <end position="390"/>
    </location>
</feature>
<evidence type="ECO:0000313" key="3">
    <source>
        <dbReference type="EMBL" id="MCO6042762.1"/>
    </source>
</evidence>
<keyword evidence="2" id="KW-0732">Signal</keyword>
<feature type="region of interest" description="Disordered" evidence="1">
    <location>
        <begin position="22"/>
        <end position="146"/>
    </location>
</feature>
<dbReference type="EMBL" id="JAMXLR010000009">
    <property type="protein sequence ID" value="MCO6042762.1"/>
    <property type="molecule type" value="Genomic_DNA"/>
</dbReference>
<dbReference type="AlphaFoldDB" id="A0A9X2JF03"/>
<feature type="compositionally biased region" description="Low complexity" evidence="1">
    <location>
        <begin position="131"/>
        <end position="141"/>
    </location>
</feature>
<name>A0A9X2JF03_9BACT</name>
<accession>A0A9X2JF03</accession>
<keyword evidence="4" id="KW-1185">Reference proteome</keyword>
<feature type="compositionally biased region" description="Low complexity" evidence="1">
    <location>
        <begin position="103"/>
        <end position="122"/>
    </location>
</feature>
<feature type="chain" id="PRO_5040873606" evidence="2">
    <location>
        <begin position="24"/>
        <end position="408"/>
    </location>
</feature>
<evidence type="ECO:0000313" key="4">
    <source>
        <dbReference type="Proteomes" id="UP001155241"/>
    </source>
</evidence>
<evidence type="ECO:0000256" key="2">
    <source>
        <dbReference type="SAM" id="SignalP"/>
    </source>
</evidence>
<feature type="compositionally biased region" description="Basic and acidic residues" evidence="1">
    <location>
        <begin position="25"/>
        <end position="75"/>
    </location>
</feature>
<proteinExistence type="predicted"/>
<sequence>MSRKSVGSVFALTLCLVVSVAAAAQRERGGDERGGGRSGEAREREQQEMREREQRETQEREQRERQQQEARERSQRGAAGRGRAPGGAWTEHNPNWRQGGSGAANFRGGTANAGAAAGAAAANRREPSVPGAEGAAAGAAAERNRDPRLTGAQGAAIANRNDPAVSGAAGFAAGQRAVPHPGNYDRGWYARGATAWAPVGYDAAAAWAPVTWDALANQLGYANAAPVNYNYGDNVNYANGNVNVNGQPVGTAEEYSQQAADIAQQGVEARPTDDPRQWMSLGVFGLVRDEKQQPHLIMQLNVNPDGVIRGYFTDEVTAATQPVQGSVDKQKQRASWTVGNNQHVVMEAGLYNLTQHDVPALIHKNGTTEKWLLVRLKDPEAGSGEAAPAGDTPGSAAAAGQDNSSGNQ</sequence>
<dbReference type="Proteomes" id="UP001155241">
    <property type="component" value="Unassembled WGS sequence"/>
</dbReference>
<feature type="signal peptide" evidence="2">
    <location>
        <begin position="1"/>
        <end position="23"/>
    </location>
</feature>
<feature type="region of interest" description="Disordered" evidence="1">
    <location>
        <begin position="379"/>
        <end position="408"/>
    </location>
</feature>
<reference evidence="3" key="1">
    <citation type="submission" date="2022-06" db="EMBL/GenBank/DDBJ databases">
        <title>Aeoliella straminimaris, a novel planctomycete from sediments.</title>
        <authorList>
            <person name="Vitorino I.R."/>
            <person name="Lage O.M."/>
        </authorList>
    </citation>
    <scope>NUCLEOTIDE SEQUENCE</scope>
    <source>
        <strain evidence="3">ICT_H6.2</strain>
    </source>
</reference>
<dbReference type="RefSeq" id="WP_252850862.1">
    <property type="nucleotide sequence ID" value="NZ_JAMXLR010000009.1"/>
</dbReference>
<organism evidence="3 4">
    <name type="scientific">Aeoliella straminimaris</name>
    <dbReference type="NCBI Taxonomy" id="2954799"/>
    <lineage>
        <taxon>Bacteria</taxon>
        <taxon>Pseudomonadati</taxon>
        <taxon>Planctomycetota</taxon>
        <taxon>Planctomycetia</taxon>
        <taxon>Pirellulales</taxon>
        <taxon>Lacipirellulaceae</taxon>
        <taxon>Aeoliella</taxon>
    </lineage>
</organism>
<protein>
    <submittedName>
        <fullName evidence="3">Uncharacterized protein</fullName>
    </submittedName>
</protein>